<comment type="caution">
    <text evidence="8">The sequence shown here is derived from an EMBL/GenBank/DDBJ whole genome shotgun (WGS) entry which is preliminary data.</text>
</comment>
<dbReference type="InterPro" id="IPR004441">
    <property type="entry name" value="rRNA_MeTrfase_TrmH"/>
</dbReference>
<dbReference type="CDD" id="cd18103">
    <property type="entry name" value="SpoU-like_RlmB"/>
    <property type="match status" value="1"/>
</dbReference>
<dbReference type="HAMAP" id="MF_01887">
    <property type="entry name" value="23SrRNA_methyltr_B"/>
    <property type="match status" value="1"/>
</dbReference>
<dbReference type="Proteomes" id="UP000765845">
    <property type="component" value="Unassembled WGS sequence"/>
</dbReference>
<dbReference type="SUPFAM" id="SSF55315">
    <property type="entry name" value="L30e-like"/>
    <property type="match status" value="1"/>
</dbReference>
<feature type="domain" description="RNA 2-O ribose methyltransferase substrate binding" evidence="7">
    <location>
        <begin position="4"/>
        <end position="79"/>
    </location>
</feature>
<evidence type="ECO:0000259" key="7">
    <source>
        <dbReference type="SMART" id="SM00967"/>
    </source>
</evidence>
<dbReference type="EMBL" id="JAAWWK010000008">
    <property type="protein sequence ID" value="NKI19477.1"/>
    <property type="molecule type" value="Genomic_DNA"/>
</dbReference>
<keyword evidence="4 6" id="KW-0808">Transferase</keyword>
<feature type="binding site" evidence="6">
    <location>
        <position position="225"/>
    </location>
    <ligand>
        <name>S-adenosyl-L-methionine</name>
        <dbReference type="ChEBI" id="CHEBI:59789"/>
    </ligand>
</feature>
<dbReference type="InterPro" id="IPR024915">
    <property type="entry name" value="23S_rRNA_MeTrfase_RlmB"/>
</dbReference>
<comment type="subcellular location">
    <subcellularLocation>
        <location evidence="6">Cytoplasm</location>
    </subcellularLocation>
</comment>
<evidence type="ECO:0000256" key="4">
    <source>
        <dbReference type="ARBA" id="ARBA00022679"/>
    </source>
</evidence>
<sequence>MSETLFGLHAVLTALERRPDALREIYVLQGRRDKRLQKVLDLAARHQLPITERSREALDKMVSGRHQGVVAVADAMAPGSEKDIPGIVEAAGRDALILVLDGVTDPHNLGACLRSADAAGVQLVIAPKDNSASLNATVSKVACGAAEAVPFVQVTNLARCLTQLQDLGVWIVGMAGEADDSLYDCDLTGPRALVMGAEGSGMRRLTKERCDYLAKLPMAGEVSSLNVSVATGICLFEAVRQRRSL</sequence>
<dbReference type="InterPro" id="IPR029028">
    <property type="entry name" value="Alpha/beta_knot_MTases"/>
</dbReference>
<dbReference type="Gene3D" id="3.30.1330.30">
    <property type="match status" value="1"/>
</dbReference>
<evidence type="ECO:0000256" key="5">
    <source>
        <dbReference type="ARBA" id="ARBA00022691"/>
    </source>
</evidence>
<comment type="catalytic activity">
    <reaction evidence="6">
        <text>guanosine(2251) in 23S rRNA + S-adenosyl-L-methionine = 2'-O-methylguanosine(2251) in 23S rRNA + S-adenosyl-L-homocysteine + H(+)</text>
        <dbReference type="Rhea" id="RHEA:24140"/>
        <dbReference type="Rhea" id="RHEA-COMP:10239"/>
        <dbReference type="Rhea" id="RHEA-COMP:10241"/>
        <dbReference type="ChEBI" id="CHEBI:15378"/>
        <dbReference type="ChEBI" id="CHEBI:57856"/>
        <dbReference type="ChEBI" id="CHEBI:59789"/>
        <dbReference type="ChEBI" id="CHEBI:74269"/>
        <dbReference type="ChEBI" id="CHEBI:74445"/>
        <dbReference type="EC" id="2.1.1.185"/>
    </reaction>
</comment>
<dbReference type="SUPFAM" id="SSF75217">
    <property type="entry name" value="alpha/beta knot"/>
    <property type="match status" value="1"/>
</dbReference>
<evidence type="ECO:0000256" key="1">
    <source>
        <dbReference type="ARBA" id="ARBA00022490"/>
    </source>
</evidence>
<dbReference type="Gene3D" id="3.40.1280.10">
    <property type="match status" value="1"/>
</dbReference>
<keyword evidence="3 6" id="KW-0489">Methyltransferase</keyword>
<dbReference type="PANTHER" id="PTHR46429:SF1">
    <property type="entry name" value="23S RRNA (GUANOSINE-2'-O-)-METHYLTRANSFERASE RLMB"/>
    <property type="match status" value="1"/>
</dbReference>
<evidence type="ECO:0000256" key="2">
    <source>
        <dbReference type="ARBA" id="ARBA00022552"/>
    </source>
</evidence>
<keyword evidence="9" id="KW-1185">Reference proteome</keyword>
<dbReference type="PANTHER" id="PTHR46429">
    <property type="entry name" value="23S RRNA (GUANOSINE-2'-O-)-METHYLTRANSFERASE RLMB"/>
    <property type="match status" value="1"/>
</dbReference>
<dbReference type="InterPro" id="IPR001537">
    <property type="entry name" value="SpoU_MeTrfase"/>
</dbReference>
<dbReference type="NCBIfam" id="TIGR00186">
    <property type="entry name" value="rRNA_methyl_3"/>
    <property type="match status" value="1"/>
</dbReference>
<dbReference type="EC" id="2.1.1.185" evidence="6"/>
<comment type="function">
    <text evidence="6">Specifically methylates the ribose of guanosine 2251 in 23S rRNA.</text>
</comment>
<name>A0ABX1GM32_9GAMM</name>
<protein>
    <recommendedName>
        <fullName evidence="6">23S rRNA (guanosine-2'-O-)-methyltransferase RlmB</fullName>
        <ecNumber evidence="6">2.1.1.185</ecNumber>
    </recommendedName>
    <alternativeName>
        <fullName evidence="6">23S rRNA (guanosine2251 2'-O)-methyltransferase</fullName>
    </alternativeName>
    <alternativeName>
        <fullName evidence="6">23S rRNA Gm2251 2'-O-methyltransferase</fullName>
    </alternativeName>
</protein>
<dbReference type="RefSeq" id="WP_168451991.1">
    <property type="nucleotide sequence ID" value="NZ_JAAWWK010000008.1"/>
</dbReference>
<dbReference type="Pfam" id="PF08032">
    <property type="entry name" value="SpoU_sub_bind"/>
    <property type="match status" value="1"/>
</dbReference>
<dbReference type="SMART" id="SM00967">
    <property type="entry name" value="SpoU_sub_bind"/>
    <property type="match status" value="1"/>
</dbReference>
<keyword evidence="1 6" id="KW-0963">Cytoplasm</keyword>
<accession>A0ABX1GM32</accession>
<evidence type="ECO:0000256" key="6">
    <source>
        <dbReference type="HAMAP-Rule" id="MF_01887"/>
    </source>
</evidence>
<feature type="binding site" evidence="6">
    <location>
        <position position="196"/>
    </location>
    <ligand>
        <name>S-adenosyl-L-methionine</name>
        <dbReference type="ChEBI" id="CHEBI:59789"/>
    </ligand>
</feature>
<reference evidence="8 9" key="1">
    <citation type="submission" date="2020-04" db="EMBL/GenBank/DDBJ databases">
        <authorList>
            <person name="Yoon J."/>
        </authorList>
    </citation>
    <scope>NUCLEOTIDE SEQUENCE [LARGE SCALE GENOMIC DNA]</scope>
    <source>
        <strain evidence="8 9">KMU-166</strain>
    </source>
</reference>
<dbReference type="InterPro" id="IPR029064">
    <property type="entry name" value="Ribosomal_eL30-like_sf"/>
</dbReference>
<comment type="similarity">
    <text evidence="6">Belongs to the class IV-like SAM-binding methyltransferase superfamily. RNA methyltransferase TrmH family. RlmB subfamily.</text>
</comment>
<dbReference type="Pfam" id="PF00588">
    <property type="entry name" value="SpoU_methylase"/>
    <property type="match status" value="1"/>
</dbReference>
<proteinExistence type="inferred from homology"/>
<organism evidence="8 9">
    <name type="scientific">Spongiibacter thalassae</name>
    <dbReference type="NCBI Taxonomy" id="2721624"/>
    <lineage>
        <taxon>Bacteria</taxon>
        <taxon>Pseudomonadati</taxon>
        <taxon>Pseudomonadota</taxon>
        <taxon>Gammaproteobacteria</taxon>
        <taxon>Cellvibrionales</taxon>
        <taxon>Spongiibacteraceae</taxon>
        <taxon>Spongiibacter</taxon>
    </lineage>
</organism>
<dbReference type="InterPro" id="IPR029026">
    <property type="entry name" value="tRNA_m1G_MTases_N"/>
</dbReference>
<gene>
    <name evidence="6 8" type="primary">rlmB</name>
    <name evidence="8" type="ORF">HCU74_18890</name>
</gene>
<evidence type="ECO:0000313" key="9">
    <source>
        <dbReference type="Proteomes" id="UP000765845"/>
    </source>
</evidence>
<evidence type="ECO:0000313" key="8">
    <source>
        <dbReference type="EMBL" id="NKI19477.1"/>
    </source>
</evidence>
<evidence type="ECO:0000256" key="3">
    <source>
        <dbReference type="ARBA" id="ARBA00022603"/>
    </source>
</evidence>
<feature type="binding site" evidence="6">
    <location>
        <position position="216"/>
    </location>
    <ligand>
        <name>S-adenosyl-L-methionine</name>
        <dbReference type="ChEBI" id="CHEBI:59789"/>
    </ligand>
</feature>
<keyword evidence="5 6" id="KW-0949">S-adenosyl-L-methionine</keyword>
<dbReference type="InterPro" id="IPR013123">
    <property type="entry name" value="SpoU_subst-bd"/>
</dbReference>
<keyword evidence="2 6" id="KW-0698">rRNA processing</keyword>